<evidence type="ECO:0000256" key="1">
    <source>
        <dbReference type="SAM" id="SignalP"/>
    </source>
</evidence>
<evidence type="ECO:0000313" key="3">
    <source>
        <dbReference type="Proteomes" id="UP001566331"/>
    </source>
</evidence>
<feature type="signal peptide" evidence="1">
    <location>
        <begin position="1"/>
        <end position="28"/>
    </location>
</feature>
<comment type="caution">
    <text evidence="2">The sequence shown here is derived from an EMBL/GenBank/DDBJ whole genome shotgun (WGS) entry which is preliminary data.</text>
</comment>
<proteinExistence type="predicted"/>
<feature type="chain" id="PRO_5046357937" evidence="1">
    <location>
        <begin position="29"/>
        <end position="259"/>
    </location>
</feature>
<accession>A0ABV4HRW5</accession>
<keyword evidence="3" id="KW-1185">Reference proteome</keyword>
<evidence type="ECO:0000313" key="2">
    <source>
        <dbReference type="EMBL" id="MEZ0474125.1"/>
    </source>
</evidence>
<reference evidence="2 3" key="1">
    <citation type="submission" date="2024-07" db="EMBL/GenBank/DDBJ databases">
        <title>Luteimonas salilacus sp. nov., isolated from the shore soil of Salt Lake in Tibet of China.</title>
        <authorList>
            <person name="Zhang X."/>
            <person name="Li A."/>
        </authorList>
    </citation>
    <scope>NUCLEOTIDE SEQUENCE [LARGE SCALE GENOMIC DNA]</scope>
    <source>
        <strain evidence="2 3">B3-2-R+30</strain>
    </source>
</reference>
<dbReference type="Proteomes" id="UP001566331">
    <property type="component" value="Unassembled WGS sequence"/>
</dbReference>
<gene>
    <name evidence="2" type="ORF">AB6713_05775</name>
</gene>
<protein>
    <submittedName>
        <fullName evidence="2">Uncharacterized protein</fullName>
    </submittedName>
</protein>
<organism evidence="2 3">
    <name type="scientific">Luteimonas salinilitoris</name>
    <dbReference type="NCBI Taxonomy" id="3237697"/>
    <lineage>
        <taxon>Bacteria</taxon>
        <taxon>Pseudomonadati</taxon>
        <taxon>Pseudomonadota</taxon>
        <taxon>Gammaproteobacteria</taxon>
        <taxon>Lysobacterales</taxon>
        <taxon>Lysobacteraceae</taxon>
        <taxon>Luteimonas</taxon>
    </lineage>
</organism>
<name>A0ABV4HRW5_9GAMM</name>
<keyword evidence="1" id="KW-0732">Signal</keyword>
<sequence>MNSIRRWSLALPAALCAGLPMASALAQADGETARPARGLTEIPDTELGLMRGRYTVGNDAVLWFGVSMVSTWQTAAGQTLQGQLDFGFDFSRGTPTVSYRPSVTITAEDAPLPVAQGQRSVDSAGLANVSGMVQSVQVAGDGNVAGNVTSLTVRDGEAPAAIAAAGGRHAEAAAAGMSASAGFDGGEARILLQVDGHGAAEQWIRAGSLGQSIRLGSDGQAVGNQLHLDLVRQSLPANAALDQGVAQAISLTRGLGGHL</sequence>
<dbReference type="EMBL" id="JBFWIC010000005">
    <property type="protein sequence ID" value="MEZ0474125.1"/>
    <property type="molecule type" value="Genomic_DNA"/>
</dbReference>